<dbReference type="PANTHER" id="PTHR48267">
    <property type="entry name" value="CUPREDOXIN SUPERFAMILY PROTEIN"/>
    <property type="match status" value="1"/>
</dbReference>
<dbReference type="Pfam" id="PF07732">
    <property type="entry name" value="Cu-oxidase_3"/>
    <property type="match status" value="1"/>
</dbReference>
<keyword evidence="6" id="KW-1185">Reference proteome</keyword>
<feature type="compositionally biased region" description="Gly residues" evidence="2">
    <location>
        <begin position="399"/>
        <end position="415"/>
    </location>
</feature>
<comment type="similarity">
    <text evidence="1">Belongs to the multicopper oxidase family.</text>
</comment>
<dbReference type="Proteomes" id="UP000315133">
    <property type="component" value="Unassembled WGS sequence"/>
</dbReference>
<dbReference type="Pfam" id="PF07731">
    <property type="entry name" value="Cu-oxidase_2"/>
    <property type="match status" value="1"/>
</dbReference>
<dbReference type="OrthoDB" id="345021at2"/>
<dbReference type="PANTHER" id="PTHR48267:SF1">
    <property type="entry name" value="BILIRUBIN OXIDASE"/>
    <property type="match status" value="1"/>
</dbReference>
<dbReference type="RefSeq" id="WP_141820542.1">
    <property type="nucleotide sequence ID" value="NZ_BAAAIL010000001.1"/>
</dbReference>
<protein>
    <submittedName>
        <fullName evidence="5">FtsP/CotA-like multicopper oxidase with cupredoxin domain</fullName>
    </submittedName>
</protein>
<feature type="region of interest" description="Disordered" evidence="2">
    <location>
        <begin position="393"/>
        <end position="421"/>
    </location>
</feature>
<feature type="domain" description="Plastocyanin-like" evidence="4">
    <location>
        <begin position="84"/>
        <end position="192"/>
    </location>
</feature>
<evidence type="ECO:0000259" key="4">
    <source>
        <dbReference type="Pfam" id="PF07732"/>
    </source>
</evidence>
<dbReference type="Gene3D" id="2.60.40.420">
    <property type="entry name" value="Cupredoxins - blue copper proteins"/>
    <property type="match status" value="3"/>
</dbReference>
<dbReference type="InterPro" id="IPR045087">
    <property type="entry name" value="Cu-oxidase_fam"/>
</dbReference>
<dbReference type="EMBL" id="VFPU01000002">
    <property type="protein sequence ID" value="TQM91125.1"/>
    <property type="molecule type" value="Genomic_DNA"/>
</dbReference>
<dbReference type="PROSITE" id="PS51257">
    <property type="entry name" value="PROKAR_LIPOPROTEIN"/>
    <property type="match status" value="1"/>
</dbReference>
<dbReference type="InterPro" id="IPR008972">
    <property type="entry name" value="Cupredoxin"/>
</dbReference>
<dbReference type="InterPro" id="IPR011707">
    <property type="entry name" value="Cu-oxidase-like_N"/>
</dbReference>
<dbReference type="GO" id="GO:0005507">
    <property type="term" value="F:copper ion binding"/>
    <property type="evidence" value="ECO:0007669"/>
    <property type="project" value="InterPro"/>
</dbReference>
<reference evidence="5 6" key="1">
    <citation type="submission" date="2019-06" db="EMBL/GenBank/DDBJ databases">
        <title>Sequencing the genomes of 1000 actinobacteria strains.</title>
        <authorList>
            <person name="Klenk H.-P."/>
        </authorList>
    </citation>
    <scope>NUCLEOTIDE SEQUENCE [LARGE SCALE GENOMIC DNA]</scope>
    <source>
        <strain evidence="5 6">DSM 12362</strain>
    </source>
</reference>
<organism evidence="5 6">
    <name type="scientific">Ornithinimicrobium humiphilum</name>
    <dbReference type="NCBI Taxonomy" id="125288"/>
    <lineage>
        <taxon>Bacteria</taxon>
        <taxon>Bacillati</taxon>
        <taxon>Actinomycetota</taxon>
        <taxon>Actinomycetes</taxon>
        <taxon>Micrococcales</taxon>
        <taxon>Ornithinimicrobiaceae</taxon>
        <taxon>Ornithinimicrobium</taxon>
    </lineage>
</organism>
<name>A0A543K7S6_9MICO</name>
<evidence type="ECO:0000256" key="1">
    <source>
        <dbReference type="ARBA" id="ARBA00010609"/>
    </source>
</evidence>
<dbReference type="AlphaFoldDB" id="A0A543K7S6"/>
<evidence type="ECO:0000259" key="3">
    <source>
        <dbReference type="Pfam" id="PF07731"/>
    </source>
</evidence>
<dbReference type="InterPro" id="IPR011706">
    <property type="entry name" value="Cu-oxidase_C"/>
</dbReference>
<evidence type="ECO:0000313" key="5">
    <source>
        <dbReference type="EMBL" id="TQM91125.1"/>
    </source>
</evidence>
<accession>A0A543K7S6</accession>
<dbReference type="GO" id="GO:0016491">
    <property type="term" value="F:oxidoreductase activity"/>
    <property type="evidence" value="ECO:0007669"/>
    <property type="project" value="InterPro"/>
</dbReference>
<dbReference type="SUPFAM" id="SSF49503">
    <property type="entry name" value="Cupredoxins"/>
    <property type="match status" value="3"/>
</dbReference>
<feature type="domain" description="Plastocyanin-like" evidence="3">
    <location>
        <begin position="427"/>
        <end position="525"/>
    </location>
</feature>
<sequence>MRVSRRSFLTLAGGVVSAGAVATIAGCSTLPGAPPRTGSTGALLRSAVPLPEPYSVPLPLVPVARPEGGGATYLLRAAAADLEILPGRTTRALTYGGSFPGPTIAVRVGEQTTVRLTNDLDRSTVLHLHGGVTPPEHDGWPTDLVEPGQTRDYVYPLEQRAAPLWYHDHTLDHTGPNVYAGLAGAFLLSDPAEDDLGLPRDERDVTLVVCDRAFGPDAELAYPALDPEGRLGGVEERYHGGVLGDCVLVNGAPWPVMEADAARYRFRVLNASNARRYELALDSGVSFVQVGTDLGLLARPRPRETVVLAPGERADVVVDLSGVAAGTRVTMTNRLGSGRARDVMQLHVVRRAADDSRVPEVLSEIEHLDPASVAVTRDLHFALGPVAAIGEERAAGSGSHAGSGGHSAGGHGGGPDHSVHPEMRARGVWTVAGVSWADDRDVATPVLGTVERWRLSSDVHHPVHAHLLHMQVDTGDGPAWKDTIDLVPGSTAEVLVPVRGYRGRYVLHCHNLEHEDMMMMVPFRVV</sequence>
<comment type="caution">
    <text evidence="5">The sequence shown here is derived from an EMBL/GenBank/DDBJ whole genome shotgun (WGS) entry which is preliminary data.</text>
</comment>
<dbReference type="PROSITE" id="PS51318">
    <property type="entry name" value="TAT"/>
    <property type="match status" value="1"/>
</dbReference>
<gene>
    <name evidence="5" type="ORF">FB476_2851</name>
</gene>
<evidence type="ECO:0000313" key="6">
    <source>
        <dbReference type="Proteomes" id="UP000315133"/>
    </source>
</evidence>
<evidence type="ECO:0000256" key="2">
    <source>
        <dbReference type="SAM" id="MobiDB-lite"/>
    </source>
</evidence>
<proteinExistence type="inferred from homology"/>
<dbReference type="InterPro" id="IPR006311">
    <property type="entry name" value="TAT_signal"/>
</dbReference>